<comment type="caution">
    <text evidence="3">The sequence shown here is derived from an EMBL/GenBank/DDBJ whole genome shotgun (WGS) entry which is preliminary data.</text>
</comment>
<dbReference type="Gene3D" id="2.40.30.10">
    <property type="entry name" value="Translation factors"/>
    <property type="match status" value="1"/>
</dbReference>
<dbReference type="AlphaFoldDB" id="A0A327RK19"/>
<dbReference type="RefSeq" id="WP_111622148.1">
    <property type="nucleotide sequence ID" value="NZ_QLLN01000001.1"/>
</dbReference>
<organism evidence="3 4">
    <name type="scientific">Arenibacter echinorum</name>
    <dbReference type="NCBI Taxonomy" id="440515"/>
    <lineage>
        <taxon>Bacteria</taxon>
        <taxon>Pseudomonadati</taxon>
        <taxon>Bacteroidota</taxon>
        <taxon>Flavobacteriia</taxon>
        <taxon>Flavobacteriales</taxon>
        <taxon>Flavobacteriaceae</taxon>
        <taxon>Arenibacter</taxon>
    </lineage>
</organism>
<dbReference type="Pfam" id="PF00111">
    <property type="entry name" value="Fer2"/>
    <property type="match status" value="1"/>
</dbReference>
<dbReference type="PROSITE" id="PS00197">
    <property type="entry name" value="2FE2S_FER_1"/>
    <property type="match status" value="1"/>
</dbReference>
<keyword evidence="4" id="KW-1185">Reference proteome</keyword>
<dbReference type="InterPro" id="IPR001041">
    <property type="entry name" value="2Fe-2S_ferredoxin-type"/>
</dbReference>
<dbReference type="Gene3D" id="3.10.20.30">
    <property type="match status" value="1"/>
</dbReference>
<dbReference type="GO" id="GO:0051537">
    <property type="term" value="F:2 iron, 2 sulfur cluster binding"/>
    <property type="evidence" value="ECO:0007669"/>
    <property type="project" value="InterPro"/>
</dbReference>
<sequence>MRYRNSWEDAVVSKMKKVADNVMQIQITPVGSTEVFTVGSHLDISVLINDLPEIRSYSLVGRYSPNSPYTIAVKRLPASRGGSKYMWGLKEGSKLRISQPTNHFELSFNTPDYLLIAGGIGITPILGMAEELMAQNDKNVRMLYLGRSEKEMPYINLSKKLLGQNLIVHFSDVDGFFDTSKIIDLSNTETQIYLCGPIGLMNAIRKTWENSPFANQNLRYETFGASGLFAPQAFTVKIPRFNKELKVKENQTMLKALEEAQIAVMYDCKKGECGLCQVDILEVSGDVDHRDFFFSEAEKGENKKMCACVSRIANGDVVIDTAYRGT</sequence>
<dbReference type="CDD" id="cd00207">
    <property type="entry name" value="fer2"/>
    <property type="match status" value="1"/>
</dbReference>
<dbReference type="InterPro" id="IPR012675">
    <property type="entry name" value="Beta-grasp_dom_sf"/>
</dbReference>
<evidence type="ECO:0000313" key="4">
    <source>
        <dbReference type="Proteomes" id="UP000249696"/>
    </source>
</evidence>
<proteinExistence type="predicted"/>
<dbReference type="GO" id="GO:0032259">
    <property type="term" value="P:methylation"/>
    <property type="evidence" value="ECO:0007669"/>
    <property type="project" value="UniProtKB-KW"/>
</dbReference>
<dbReference type="InterPro" id="IPR001433">
    <property type="entry name" value="OxRdtase_FAD/NAD-bd"/>
</dbReference>
<dbReference type="SUPFAM" id="SSF63380">
    <property type="entry name" value="Riboflavin synthase domain-like"/>
    <property type="match status" value="1"/>
</dbReference>
<dbReference type="PRINTS" id="PR00409">
    <property type="entry name" value="PHDIOXRDTASE"/>
</dbReference>
<dbReference type="InterPro" id="IPR006058">
    <property type="entry name" value="2Fe2S_fd_BS"/>
</dbReference>
<dbReference type="GO" id="GO:0008168">
    <property type="term" value="F:methyltransferase activity"/>
    <property type="evidence" value="ECO:0007669"/>
    <property type="project" value="UniProtKB-KW"/>
</dbReference>
<dbReference type="InterPro" id="IPR050415">
    <property type="entry name" value="MRET"/>
</dbReference>
<dbReference type="PANTHER" id="PTHR47354:SF2">
    <property type="entry name" value="BLR2392 PROTEIN"/>
    <property type="match status" value="1"/>
</dbReference>
<dbReference type="CDD" id="cd06185">
    <property type="entry name" value="PDR_like"/>
    <property type="match status" value="1"/>
</dbReference>
<dbReference type="Pfam" id="PF00175">
    <property type="entry name" value="NAD_binding_1"/>
    <property type="match status" value="1"/>
</dbReference>
<feature type="domain" description="FAD-binding FR-type" evidence="2">
    <location>
        <begin position="5"/>
        <end position="107"/>
    </location>
</feature>
<dbReference type="PROSITE" id="PS51384">
    <property type="entry name" value="FAD_FR"/>
    <property type="match status" value="1"/>
</dbReference>
<evidence type="ECO:0000259" key="1">
    <source>
        <dbReference type="PROSITE" id="PS51085"/>
    </source>
</evidence>
<dbReference type="SUPFAM" id="SSF52343">
    <property type="entry name" value="Ferredoxin reductase-like, C-terminal NADP-linked domain"/>
    <property type="match status" value="1"/>
</dbReference>
<dbReference type="PROSITE" id="PS51085">
    <property type="entry name" value="2FE2S_FER_2"/>
    <property type="match status" value="1"/>
</dbReference>
<keyword evidence="3" id="KW-0489">Methyltransferase</keyword>
<evidence type="ECO:0000313" key="3">
    <source>
        <dbReference type="EMBL" id="RAJ15904.1"/>
    </source>
</evidence>
<dbReference type="Gene3D" id="3.40.50.80">
    <property type="entry name" value="Nucleotide-binding domain of ferredoxin-NADP reductase (FNR) module"/>
    <property type="match status" value="1"/>
</dbReference>
<feature type="domain" description="2Fe-2S ferredoxin-type" evidence="1">
    <location>
        <begin position="232"/>
        <end position="325"/>
    </location>
</feature>
<protein>
    <submittedName>
        <fullName evidence="3">Vanillate O-demethylase ferredoxin subunit</fullName>
    </submittedName>
</protein>
<dbReference type="Proteomes" id="UP000249696">
    <property type="component" value="Unassembled WGS sequence"/>
</dbReference>
<dbReference type="OrthoDB" id="9801223at2"/>
<dbReference type="InterPro" id="IPR017938">
    <property type="entry name" value="Riboflavin_synthase-like_b-brl"/>
</dbReference>
<dbReference type="EMBL" id="QLLN01000001">
    <property type="protein sequence ID" value="RAJ15904.1"/>
    <property type="molecule type" value="Genomic_DNA"/>
</dbReference>
<dbReference type="PANTHER" id="PTHR47354">
    <property type="entry name" value="NADH OXIDOREDUCTASE HCR"/>
    <property type="match status" value="1"/>
</dbReference>
<dbReference type="GO" id="GO:0016491">
    <property type="term" value="F:oxidoreductase activity"/>
    <property type="evidence" value="ECO:0007669"/>
    <property type="project" value="InterPro"/>
</dbReference>
<dbReference type="InterPro" id="IPR036010">
    <property type="entry name" value="2Fe-2S_ferredoxin-like_sf"/>
</dbReference>
<dbReference type="SUPFAM" id="SSF54292">
    <property type="entry name" value="2Fe-2S ferredoxin-like"/>
    <property type="match status" value="1"/>
</dbReference>
<dbReference type="InterPro" id="IPR039261">
    <property type="entry name" value="FNR_nucleotide-bd"/>
</dbReference>
<keyword evidence="3" id="KW-0808">Transferase</keyword>
<name>A0A327RK19_9FLAO</name>
<accession>A0A327RK19</accession>
<gene>
    <name evidence="3" type="ORF">LV92_00608</name>
</gene>
<evidence type="ECO:0000259" key="2">
    <source>
        <dbReference type="PROSITE" id="PS51384"/>
    </source>
</evidence>
<reference evidence="3 4" key="1">
    <citation type="submission" date="2018-06" db="EMBL/GenBank/DDBJ databases">
        <title>Genomic Encyclopedia of Archaeal and Bacterial Type Strains, Phase II (KMG-II): from individual species to whole genera.</title>
        <authorList>
            <person name="Goeker M."/>
        </authorList>
    </citation>
    <scope>NUCLEOTIDE SEQUENCE [LARGE SCALE GENOMIC DNA]</scope>
    <source>
        <strain evidence="3 4">DSM 23522</strain>
    </source>
</reference>
<dbReference type="InterPro" id="IPR017927">
    <property type="entry name" value="FAD-bd_FR_type"/>
</dbReference>